<accession>A0A1E5IHS7</accession>
<evidence type="ECO:0000313" key="1">
    <source>
        <dbReference type="EMBL" id="OEG69974.1"/>
    </source>
</evidence>
<name>A0A1E5IHS7_ENDTX</name>
<dbReference type="EMBL" id="LNVX01000508">
    <property type="protein sequence ID" value="OEG69974.1"/>
    <property type="molecule type" value="Genomic_DNA"/>
</dbReference>
<gene>
    <name evidence="1" type="ORF">ATZ36_01675</name>
</gene>
<proteinExistence type="predicted"/>
<reference evidence="1 2" key="1">
    <citation type="submission" date="2015-11" db="EMBL/GenBank/DDBJ databases">
        <title>Evidence for parallel genomic evolution in an endosymbiosis of termite gut flagellates.</title>
        <authorList>
            <person name="Zheng H."/>
        </authorList>
    </citation>
    <scope>NUCLEOTIDE SEQUENCE [LARGE SCALE GENOMIC DNA]</scope>
    <source>
        <strain evidence="1 2">CET450</strain>
    </source>
</reference>
<comment type="caution">
    <text evidence="1">The sequence shown here is derived from an EMBL/GenBank/DDBJ whole genome shotgun (WGS) entry which is preliminary data.</text>
</comment>
<organism evidence="1 2">
    <name type="scientific">Endomicrobium trichonymphae</name>
    <dbReference type="NCBI Taxonomy" id="1408204"/>
    <lineage>
        <taxon>Bacteria</taxon>
        <taxon>Pseudomonadati</taxon>
        <taxon>Elusimicrobiota</taxon>
        <taxon>Endomicrobiia</taxon>
        <taxon>Endomicrobiales</taxon>
        <taxon>Endomicrobiaceae</taxon>
        <taxon>Candidatus Endomicrobiellum</taxon>
    </lineage>
</organism>
<dbReference type="Proteomes" id="UP000095237">
    <property type="component" value="Unassembled WGS sequence"/>
</dbReference>
<protein>
    <submittedName>
        <fullName evidence="1">Uncharacterized protein</fullName>
    </submittedName>
</protein>
<sequence length="76" mass="8885">MGKGAWIEQAVYILGTFPHAWVYGELGNYFRNSPEERLIKTAVIHAQLEIIHRQEWVEFFLTAVKEQAKNNIKKVK</sequence>
<dbReference type="AlphaFoldDB" id="A0A1E5IHS7"/>
<keyword evidence="2" id="KW-1185">Reference proteome</keyword>
<evidence type="ECO:0000313" key="2">
    <source>
        <dbReference type="Proteomes" id="UP000095237"/>
    </source>
</evidence>